<dbReference type="Proteomes" id="UP000594263">
    <property type="component" value="Unplaced"/>
</dbReference>
<dbReference type="EnsemblPlants" id="Kaladp0055s0211.1.v1.1">
    <property type="protein sequence ID" value="Kaladp0055s0211.1.v1.1.CDS.1"/>
    <property type="gene ID" value="Kaladp0055s0211.v1.1"/>
</dbReference>
<evidence type="ECO:0000313" key="3">
    <source>
        <dbReference type="EnsemblPlants" id="Kaladp0055s0211.1.v1.1.CDS.1"/>
    </source>
</evidence>
<dbReference type="OMA" id="MFFPKRR"/>
<feature type="compositionally biased region" description="Polar residues" evidence="1">
    <location>
        <begin position="10"/>
        <end position="19"/>
    </location>
</feature>
<organism evidence="3 4">
    <name type="scientific">Kalanchoe fedtschenkoi</name>
    <name type="common">Lavender scallops</name>
    <name type="synonym">South American air plant</name>
    <dbReference type="NCBI Taxonomy" id="63787"/>
    <lineage>
        <taxon>Eukaryota</taxon>
        <taxon>Viridiplantae</taxon>
        <taxon>Streptophyta</taxon>
        <taxon>Embryophyta</taxon>
        <taxon>Tracheophyta</taxon>
        <taxon>Spermatophyta</taxon>
        <taxon>Magnoliopsida</taxon>
        <taxon>eudicotyledons</taxon>
        <taxon>Gunneridae</taxon>
        <taxon>Pentapetalae</taxon>
        <taxon>Saxifragales</taxon>
        <taxon>Crassulaceae</taxon>
        <taxon>Kalanchoe</taxon>
    </lineage>
</organism>
<keyword evidence="2" id="KW-0812">Transmembrane</keyword>
<protein>
    <submittedName>
        <fullName evidence="3">Uncharacterized protein</fullName>
    </submittedName>
</protein>
<keyword evidence="4" id="KW-1185">Reference proteome</keyword>
<feature type="transmembrane region" description="Helical" evidence="2">
    <location>
        <begin position="30"/>
        <end position="48"/>
    </location>
</feature>
<feature type="transmembrane region" description="Helical" evidence="2">
    <location>
        <begin position="60"/>
        <end position="80"/>
    </location>
</feature>
<dbReference type="PANTHER" id="PTHR33306:SF40">
    <property type="entry name" value="EXPRESSED PROTEIN"/>
    <property type="match status" value="1"/>
</dbReference>
<dbReference type="AlphaFoldDB" id="A0A7N0U6T3"/>
<dbReference type="PANTHER" id="PTHR33306">
    <property type="entry name" value="EXPRESSED PROTEIN-RELATED-RELATED"/>
    <property type="match status" value="1"/>
</dbReference>
<evidence type="ECO:0000256" key="2">
    <source>
        <dbReference type="SAM" id="Phobius"/>
    </source>
</evidence>
<keyword evidence="2" id="KW-0472">Membrane</keyword>
<sequence length="101" mass="10978">MDWLHPNRRGPQQKQSWADQSKAPISAPPLQLLTVFTIVLTLLSFSHYTSAKAQLQQNMASFQLLLFTVPLGLVLAATYLSTAAARLSSAAQGLVRGSPWG</sequence>
<reference evidence="3" key="1">
    <citation type="submission" date="2021-01" db="UniProtKB">
        <authorList>
            <consortium name="EnsemblPlants"/>
        </authorList>
    </citation>
    <scope>IDENTIFICATION</scope>
</reference>
<evidence type="ECO:0000313" key="4">
    <source>
        <dbReference type="Proteomes" id="UP000594263"/>
    </source>
</evidence>
<feature type="region of interest" description="Disordered" evidence="1">
    <location>
        <begin position="1"/>
        <end position="22"/>
    </location>
</feature>
<evidence type="ECO:0000256" key="1">
    <source>
        <dbReference type="SAM" id="MobiDB-lite"/>
    </source>
</evidence>
<name>A0A7N0U6T3_KALFE</name>
<accession>A0A7N0U6T3</accession>
<dbReference type="Gramene" id="Kaladp0055s0211.1.v1.1">
    <property type="protein sequence ID" value="Kaladp0055s0211.1.v1.1.CDS.1"/>
    <property type="gene ID" value="Kaladp0055s0211.v1.1"/>
</dbReference>
<proteinExistence type="predicted"/>
<keyword evidence="2" id="KW-1133">Transmembrane helix</keyword>